<dbReference type="EMBL" id="JACHVB010000012">
    <property type="protein sequence ID" value="MBC2592977.1"/>
    <property type="molecule type" value="Genomic_DNA"/>
</dbReference>
<evidence type="ECO:0000256" key="1">
    <source>
        <dbReference type="SAM" id="Phobius"/>
    </source>
</evidence>
<comment type="caution">
    <text evidence="2">The sequence shown here is derived from an EMBL/GenBank/DDBJ whole genome shotgun (WGS) entry which is preliminary data.</text>
</comment>
<keyword evidence="1" id="KW-0812">Transmembrane</keyword>
<name>A0A842HBH3_9BACT</name>
<keyword evidence="1" id="KW-1133">Transmembrane helix</keyword>
<accession>A0A842HBH3</accession>
<evidence type="ECO:0000313" key="2">
    <source>
        <dbReference type="EMBL" id="MBC2592977.1"/>
    </source>
</evidence>
<evidence type="ECO:0000313" key="3">
    <source>
        <dbReference type="Proteomes" id="UP000546464"/>
    </source>
</evidence>
<dbReference type="RefSeq" id="WP_185673982.1">
    <property type="nucleotide sequence ID" value="NZ_JACHVB010000012.1"/>
</dbReference>
<organism evidence="2 3">
    <name type="scientific">Ruficoccus amylovorans</name>
    <dbReference type="NCBI Taxonomy" id="1804625"/>
    <lineage>
        <taxon>Bacteria</taxon>
        <taxon>Pseudomonadati</taxon>
        <taxon>Verrucomicrobiota</taxon>
        <taxon>Opitutia</taxon>
        <taxon>Puniceicoccales</taxon>
        <taxon>Cerasicoccaceae</taxon>
        <taxon>Ruficoccus</taxon>
    </lineage>
</organism>
<keyword evidence="3" id="KW-1185">Reference proteome</keyword>
<protein>
    <submittedName>
        <fullName evidence="2">Uncharacterized protein</fullName>
    </submittedName>
</protein>
<feature type="transmembrane region" description="Helical" evidence="1">
    <location>
        <begin position="12"/>
        <end position="30"/>
    </location>
</feature>
<keyword evidence="1" id="KW-0472">Membrane</keyword>
<proteinExistence type="predicted"/>
<dbReference type="AlphaFoldDB" id="A0A842HBH3"/>
<sequence length="216" mass="25309">MFAIRKRILIKWGGLVAALLVLAGALWFFWPRPCTYRDFDPREMARLETKMWQAYYAKDYVDLGAGLWRTVRTQFGCSPWVDTRIAYYGVQAARVFQKSTSREKAELALPYLVDYYRVISDSFDNSFDYEEAARLELEWWQLRREKATGDEVAAVLARLYALLNDQPVDDMLPAAQLRVTAMRYRDDRRDTGLSPEEWDTLEEQLYASYHSLQATL</sequence>
<reference evidence="2 3" key="1">
    <citation type="submission" date="2020-07" db="EMBL/GenBank/DDBJ databases">
        <authorList>
            <person name="Feng X."/>
        </authorList>
    </citation>
    <scope>NUCLEOTIDE SEQUENCE [LARGE SCALE GENOMIC DNA]</scope>
    <source>
        <strain evidence="2 3">JCM31066</strain>
    </source>
</reference>
<gene>
    <name evidence="2" type="ORF">H5P28_01765</name>
</gene>
<dbReference type="Proteomes" id="UP000546464">
    <property type="component" value="Unassembled WGS sequence"/>
</dbReference>